<evidence type="ECO:0000256" key="9">
    <source>
        <dbReference type="ARBA" id="ARBA00023065"/>
    </source>
</evidence>
<accession>A0A1H0YPR4</accession>
<reference evidence="15" key="1">
    <citation type="submission" date="2016-10" db="EMBL/GenBank/DDBJ databases">
        <authorList>
            <person name="Varghese N."/>
        </authorList>
    </citation>
    <scope>NUCLEOTIDE SEQUENCE [LARGE SCALE GENOMIC DNA]</scope>
    <source>
        <strain evidence="15">GAS106B</strain>
    </source>
</reference>
<evidence type="ECO:0000256" key="7">
    <source>
        <dbReference type="ARBA" id="ARBA00022781"/>
    </source>
</evidence>
<dbReference type="Pfam" id="PF00119">
    <property type="entry name" value="ATP-synt_A"/>
    <property type="match status" value="1"/>
</dbReference>
<evidence type="ECO:0000256" key="10">
    <source>
        <dbReference type="ARBA" id="ARBA00023136"/>
    </source>
</evidence>
<evidence type="ECO:0000256" key="1">
    <source>
        <dbReference type="ARBA" id="ARBA00004141"/>
    </source>
</evidence>
<dbReference type="GO" id="GO:0046933">
    <property type="term" value="F:proton-transporting ATP synthase activity, rotational mechanism"/>
    <property type="evidence" value="ECO:0007669"/>
    <property type="project" value="UniProtKB-UniRule"/>
</dbReference>
<dbReference type="Proteomes" id="UP000183487">
    <property type="component" value="Unassembled WGS sequence"/>
</dbReference>
<organism evidence="14 15">
    <name type="scientific">Paraburkholderia fungorum</name>
    <dbReference type="NCBI Taxonomy" id="134537"/>
    <lineage>
        <taxon>Bacteria</taxon>
        <taxon>Pseudomonadati</taxon>
        <taxon>Pseudomonadota</taxon>
        <taxon>Betaproteobacteria</taxon>
        <taxon>Burkholderiales</taxon>
        <taxon>Burkholderiaceae</taxon>
        <taxon>Paraburkholderia</taxon>
    </lineage>
</organism>
<feature type="transmembrane region" description="Helical" evidence="12">
    <location>
        <begin position="128"/>
        <end position="146"/>
    </location>
</feature>
<keyword evidence="4 12" id="KW-1003">Cell membrane</keyword>
<dbReference type="InterPro" id="IPR000568">
    <property type="entry name" value="ATP_synth_F0_asu"/>
</dbReference>
<evidence type="ECO:0000256" key="4">
    <source>
        <dbReference type="ARBA" id="ARBA00022475"/>
    </source>
</evidence>
<proteinExistence type="inferred from homology"/>
<feature type="transmembrane region" description="Helical" evidence="12">
    <location>
        <begin position="178"/>
        <end position="197"/>
    </location>
</feature>
<evidence type="ECO:0000313" key="15">
    <source>
        <dbReference type="Proteomes" id="UP000183487"/>
    </source>
</evidence>
<protein>
    <recommendedName>
        <fullName evidence="12 13">ATP synthase subunit a</fullName>
    </recommendedName>
    <alternativeName>
        <fullName evidence="12">ATP synthase F0 sector subunit a</fullName>
    </alternativeName>
    <alternativeName>
        <fullName evidence="12">F-ATPase subunit 6</fullName>
    </alternativeName>
</protein>
<keyword evidence="10 12" id="KW-0472">Membrane</keyword>
<dbReference type="SUPFAM" id="SSF81336">
    <property type="entry name" value="F1F0 ATP synthase subunit A"/>
    <property type="match status" value="1"/>
</dbReference>
<evidence type="ECO:0000256" key="13">
    <source>
        <dbReference type="RuleBase" id="RU000483"/>
    </source>
</evidence>
<feature type="transmembrane region" description="Helical" evidence="12">
    <location>
        <begin position="287"/>
        <end position="308"/>
    </location>
</feature>
<comment type="similarity">
    <text evidence="2 12 13">Belongs to the ATPase A chain family.</text>
</comment>
<dbReference type="PANTHER" id="PTHR42823">
    <property type="entry name" value="ATP SYNTHASE SUBUNIT A, CHLOROPLASTIC"/>
    <property type="match status" value="1"/>
</dbReference>
<comment type="function">
    <text evidence="12 13">Key component of the proton channel; it plays a direct role in the translocation of protons across the membrane.</text>
</comment>
<gene>
    <name evidence="12" type="primary">atpB</name>
    <name evidence="14" type="ORF">SAMN05443245_0208</name>
</gene>
<evidence type="ECO:0000256" key="2">
    <source>
        <dbReference type="ARBA" id="ARBA00006810"/>
    </source>
</evidence>
<keyword evidence="5 12" id="KW-0138">CF(0)</keyword>
<feature type="transmembrane region" description="Helical" evidence="12">
    <location>
        <begin position="74"/>
        <end position="92"/>
    </location>
</feature>
<keyword evidence="6 12" id="KW-0812">Transmembrane</keyword>
<name>A0A1H0YPR4_9BURK</name>
<dbReference type="NCBIfam" id="NF004477">
    <property type="entry name" value="PRK05815.1-1"/>
    <property type="match status" value="1"/>
</dbReference>
<keyword evidence="9 12" id="KW-0406">Ion transport</keyword>
<dbReference type="Gene3D" id="1.20.120.220">
    <property type="entry name" value="ATP synthase, F0 complex, subunit A"/>
    <property type="match status" value="1"/>
</dbReference>
<dbReference type="EMBL" id="FNKP01000001">
    <property type="protein sequence ID" value="SDQ17120.1"/>
    <property type="molecule type" value="Genomic_DNA"/>
</dbReference>
<keyword evidence="3 12" id="KW-0813">Transport</keyword>
<dbReference type="FunFam" id="1.20.120.220:FF:000002">
    <property type="entry name" value="ATP synthase subunit a"/>
    <property type="match status" value="1"/>
</dbReference>
<dbReference type="PROSITE" id="PS00449">
    <property type="entry name" value="ATPASE_A"/>
    <property type="match status" value="1"/>
</dbReference>
<dbReference type="InterPro" id="IPR035908">
    <property type="entry name" value="F0_ATP_A_sf"/>
</dbReference>
<feature type="transmembrane region" description="Helical" evidence="12">
    <location>
        <begin position="248"/>
        <end position="267"/>
    </location>
</feature>
<dbReference type="InterPro" id="IPR023011">
    <property type="entry name" value="ATP_synth_F0_asu_AS"/>
</dbReference>
<keyword evidence="15" id="KW-1185">Reference proteome</keyword>
<dbReference type="GO" id="GO:0042777">
    <property type="term" value="P:proton motive force-driven plasma membrane ATP synthesis"/>
    <property type="evidence" value="ECO:0007669"/>
    <property type="project" value="TreeGrafter"/>
</dbReference>
<dbReference type="InterPro" id="IPR045082">
    <property type="entry name" value="ATP_syn_F0_a_bact/chloroplast"/>
</dbReference>
<evidence type="ECO:0000256" key="5">
    <source>
        <dbReference type="ARBA" id="ARBA00022547"/>
    </source>
</evidence>
<evidence type="ECO:0000313" key="14">
    <source>
        <dbReference type="EMBL" id="SDQ17120.1"/>
    </source>
</evidence>
<keyword evidence="7 12" id="KW-0375">Hydrogen ion transport</keyword>
<dbReference type="AlphaFoldDB" id="A0A1H0YPR4"/>
<keyword evidence="11 12" id="KW-0066">ATP synthesis</keyword>
<dbReference type="NCBIfam" id="TIGR01131">
    <property type="entry name" value="ATP_synt_6_or_A"/>
    <property type="match status" value="1"/>
</dbReference>
<dbReference type="CDD" id="cd00310">
    <property type="entry name" value="ATP-synt_Fo_a_6"/>
    <property type="match status" value="1"/>
</dbReference>
<dbReference type="GO" id="GO:0005886">
    <property type="term" value="C:plasma membrane"/>
    <property type="evidence" value="ECO:0007669"/>
    <property type="project" value="UniProtKB-SubCell"/>
</dbReference>
<dbReference type="PANTHER" id="PTHR42823:SF3">
    <property type="entry name" value="ATP SYNTHASE SUBUNIT A, CHLOROPLASTIC"/>
    <property type="match status" value="1"/>
</dbReference>
<evidence type="ECO:0000256" key="12">
    <source>
        <dbReference type="HAMAP-Rule" id="MF_01393"/>
    </source>
</evidence>
<evidence type="ECO:0000256" key="6">
    <source>
        <dbReference type="ARBA" id="ARBA00022692"/>
    </source>
</evidence>
<comment type="subcellular location">
    <subcellularLocation>
        <location evidence="12 13">Cell membrane</location>
        <topology evidence="12 13">Multi-pass membrane protein</topology>
    </subcellularLocation>
    <subcellularLocation>
        <location evidence="1">Membrane</location>
        <topology evidence="1">Multi-pass membrane protein</topology>
    </subcellularLocation>
</comment>
<sequence>MRHDPHPACSRNTALLRVRPKTIFDNLGGFNDMAASEGTRAMDPSEYIAHHLQNFSTAHQTSIFDIHVWNLDTLFWSIVCGLATIFILHLAARKATSGVPGRFQCAIEMLVEMVEDQSKSMIHGSRTFIAPLALTVFVWVALMNSLDFIPVDLPGHVIGWLGLSETIPHHRIVPTADLNGTLGIALGVFVLMIYYNFKIKGAGGFVHELLSAPFGAHPLLWIPNLALNIIEFVAKTVSLGMRLFGNMYAGELLFLLIALLGSIWSFGADTTVLGFIGHVIAGSVWSIFHILIVLLQAFIFMMLTLVYIGQAHDTH</sequence>
<dbReference type="GO" id="GO:0045259">
    <property type="term" value="C:proton-transporting ATP synthase complex"/>
    <property type="evidence" value="ECO:0007669"/>
    <property type="project" value="UniProtKB-KW"/>
</dbReference>
<evidence type="ECO:0000256" key="11">
    <source>
        <dbReference type="ARBA" id="ARBA00023310"/>
    </source>
</evidence>
<evidence type="ECO:0000256" key="8">
    <source>
        <dbReference type="ARBA" id="ARBA00022989"/>
    </source>
</evidence>
<evidence type="ECO:0000256" key="3">
    <source>
        <dbReference type="ARBA" id="ARBA00022448"/>
    </source>
</evidence>
<keyword evidence="8 12" id="KW-1133">Transmembrane helix</keyword>
<dbReference type="HAMAP" id="MF_01393">
    <property type="entry name" value="ATP_synth_a_bact"/>
    <property type="match status" value="1"/>
</dbReference>